<evidence type="ECO:0000313" key="2">
    <source>
        <dbReference type="EMBL" id="RKP39267.1"/>
    </source>
</evidence>
<feature type="signal peptide" evidence="1">
    <location>
        <begin position="1"/>
        <end position="17"/>
    </location>
</feature>
<protein>
    <recommendedName>
        <fullName evidence="4">F-box domain-containing protein</fullName>
    </recommendedName>
</protein>
<proteinExistence type="predicted"/>
<keyword evidence="1" id="KW-0732">Signal</keyword>
<evidence type="ECO:0000313" key="3">
    <source>
        <dbReference type="Proteomes" id="UP000268162"/>
    </source>
</evidence>
<sequence>MKAAFIVCTFIIAHAMGGKVNESQAAEENLLKPLKGGIAKPVRNHSLRKLPIEILDVIADYSTLDEVRKLDRVVNRPGYKLEPYQIAKRMRKLWFGSSLGVHPTNIADVLFYVQKHFEAYLLNHAATLLAMSEQPSRPHLATLELPLKSLTRANLMHTAPLLAYIPQGNISVVLNYLDDLYGLTYEPIDYTRPATVPLAATYAGILDPEQFQPLRNRFPEALRLYLTNSLVPLLIRFYISLEDHARFRRLIKYTFGRSSDDLQLLSQVVFWVARMRPELVGEFLSNLDLGVNGQLAKRRVYQCARDSQHLEVLEVLNRVWADEDRESTRVPTCRTTIFVNPLPPMTPESKEVRILLPEALAQELALDPQTPVSLETIL</sequence>
<gene>
    <name evidence="2" type="ORF">BJ085DRAFT_36846</name>
</gene>
<name>A0A4P9ZZW7_9FUNG</name>
<keyword evidence="3" id="KW-1185">Reference proteome</keyword>
<dbReference type="EMBL" id="ML002285">
    <property type="protein sequence ID" value="RKP39267.1"/>
    <property type="molecule type" value="Genomic_DNA"/>
</dbReference>
<accession>A0A4P9ZZW7</accession>
<evidence type="ECO:0008006" key="4">
    <source>
        <dbReference type="Google" id="ProtNLM"/>
    </source>
</evidence>
<organism evidence="2 3">
    <name type="scientific">Dimargaris cristalligena</name>
    <dbReference type="NCBI Taxonomy" id="215637"/>
    <lineage>
        <taxon>Eukaryota</taxon>
        <taxon>Fungi</taxon>
        <taxon>Fungi incertae sedis</taxon>
        <taxon>Zoopagomycota</taxon>
        <taxon>Kickxellomycotina</taxon>
        <taxon>Dimargaritomycetes</taxon>
        <taxon>Dimargaritales</taxon>
        <taxon>Dimargaritaceae</taxon>
        <taxon>Dimargaris</taxon>
    </lineage>
</organism>
<evidence type="ECO:0000256" key="1">
    <source>
        <dbReference type="SAM" id="SignalP"/>
    </source>
</evidence>
<dbReference type="AlphaFoldDB" id="A0A4P9ZZW7"/>
<dbReference type="Proteomes" id="UP000268162">
    <property type="component" value="Unassembled WGS sequence"/>
</dbReference>
<reference evidence="3" key="1">
    <citation type="journal article" date="2018" name="Nat. Microbiol.">
        <title>Leveraging single-cell genomics to expand the fungal tree of life.</title>
        <authorList>
            <person name="Ahrendt S.R."/>
            <person name="Quandt C.A."/>
            <person name="Ciobanu D."/>
            <person name="Clum A."/>
            <person name="Salamov A."/>
            <person name="Andreopoulos B."/>
            <person name="Cheng J.F."/>
            <person name="Woyke T."/>
            <person name="Pelin A."/>
            <person name="Henrissat B."/>
            <person name="Reynolds N.K."/>
            <person name="Benny G.L."/>
            <person name="Smith M.E."/>
            <person name="James T.Y."/>
            <person name="Grigoriev I.V."/>
        </authorList>
    </citation>
    <scope>NUCLEOTIDE SEQUENCE [LARGE SCALE GENOMIC DNA]</scope>
    <source>
        <strain evidence="3">RSA 468</strain>
    </source>
</reference>
<feature type="chain" id="PRO_5020193822" description="F-box domain-containing protein" evidence="1">
    <location>
        <begin position="18"/>
        <end position="378"/>
    </location>
</feature>